<dbReference type="Proteomes" id="UP000029046">
    <property type="component" value="Unassembled WGS sequence"/>
</dbReference>
<dbReference type="Gene3D" id="3.30.420.40">
    <property type="match status" value="1"/>
</dbReference>
<comment type="caution">
    <text evidence="2">The sequence shown here is derived from an EMBL/GenBank/DDBJ whole genome shotgun (WGS) entry which is preliminary data.</text>
</comment>
<gene>
    <name evidence="2" type="ORF">BIGA_0199</name>
</gene>
<name>A0A087ASC8_9BIFI</name>
<dbReference type="Pfam" id="PF00814">
    <property type="entry name" value="TsaD"/>
    <property type="match status" value="1"/>
</dbReference>
<organism evidence="2 3">
    <name type="scientific">Bifidobacterium pullorum subsp. gallinarum</name>
    <dbReference type="NCBI Taxonomy" id="78344"/>
    <lineage>
        <taxon>Bacteria</taxon>
        <taxon>Bacillati</taxon>
        <taxon>Actinomycetota</taxon>
        <taxon>Actinomycetes</taxon>
        <taxon>Bifidobacteriales</taxon>
        <taxon>Bifidobacteriaceae</taxon>
        <taxon>Bifidobacterium</taxon>
    </lineage>
</organism>
<dbReference type="GO" id="GO:0002949">
    <property type="term" value="P:tRNA threonylcarbamoyladenosine modification"/>
    <property type="evidence" value="ECO:0007669"/>
    <property type="project" value="InterPro"/>
</dbReference>
<evidence type="ECO:0000313" key="3">
    <source>
        <dbReference type="Proteomes" id="UP000029046"/>
    </source>
</evidence>
<dbReference type="SUPFAM" id="SSF53067">
    <property type="entry name" value="Actin-like ATPase domain"/>
    <property type="match status" value="1"/>
</dbReference>
<dbReference type="AlphaFoldDB" id="A0A087ASC8"/>
<dbReference type="InterPro" id="IPR022496">
    <property type="entry name" value="T6A_TsaB"/>
</dbReference>
<dbReference type="RefSeq" id="WP_033505749.1">
    <property type="nucleotide sequence ID" value="NZ_JGYX01000001.1"/>
</dbReference>
<dbReference type="InterPro" id="IPR000905">
    <property type="entry name" value="Gcp-like_dom"/>
</dbReference>
<protein>
    <recommendedName>
        <fullName evidence="1">Gcp-like domain-containing protein</fullName>
    </recommendedName>
</protein>
<reference evidence="2 3" key="1">
    <citation type="submission" date="2014-03" db="EMBL/GenBank/DDBJ databases">
        <title>Genomics of Bifidobacteria.</title>
        <authorList>
            <person name="Ventura M."/>
            <person name="Milani C."/>
            <person name="Lugli G.A."/>
        </authorList>
    </citation>
    <scope>NUCLEOTIDE SEQUENCE [LARGE SCALE GENOMIC DNA]</scope>
    <source>
        <strain evidence="2 3">LMG 11586</strain>
    </source>
</reference>
<evidence type="ECO:0000313" key="2">
    <source>
        <dbReference type="EMBL" id="KFI61678.1"/>
    </source>
</evidence>
<evidence type="ECO:0000259" key="1">
    <source>
        <dbReference type="Pfam" id="PF00814"/>
    </source>
</evidence>
<dbReference type="InterPro" id="IPR043129">
    <property type="entry name" value="ATPase_NBD"/>
</dbReference>
<dbReference type="eggNOG" id="COG1214">
    <property type="taxonomic scope" value="Bacteria"/>
</dbReference>
<proteinExistence type="predicted"/>
<sequence>MADVTRTLVIDTSYGSAVGIVGREPIIETDSRTHVERLQSNIARAVAEAGLRPRDLDTMVVGIGPAPFTGLRAGIVAAKTIAYATGATLIGQDILAPQHELAAHLRDASIAAPAGIPAFQPLQEGDIRLTLAVNDARRRQLYCALYADAPDTAPGMRPLIDMDIDYPDYIAERVNAAVAQLREARPERRVLVDIIGHGAGKYAAAWESIESVGMVADATPFDCGADGLALFARHATAHRDAGHGRTVEPLYLRRPDVSVPKPLKQVLHHGGAERNA</sequence>
<accession>A0A087ASC8</accession>
<dbReference type="EMBL" id="JGYX01000001">
    <property type="protein sequence ID" value="KFI61678.1"/>
    <property type="molecule type" value="Genomic_DNA"/>
</dbReference>
<dbReference type="OrthoDB" id="9809995at2"/>
<dbReference type="NCBIfam" id="TIGR03725">
    <property type="entry name" value="T6A_YeaZ"/>
    <property type="match status" value="1"/>
</dbReference>
<keyword evidence="3" id="KW-1185">Reference proteome</keyword>
<feature type="domain" description="Gcp-like" evidence="1">
    <location>
        <begin position="31"/>
        <end position="91"/>
    </location>
</feature>